<comment type="caution">
    <text evidence="1">The sequence shown here is derived from an EMBL/GenBank/DDBJ whole genome shotgun (WGS) entry which is preliminary data.</text>
</comment>
<dbReference type="Gene3D" id="3.75.10.10">
    <property type="entry name" value="L-arginine/glycine Amidinotransferase, Chain A"/>
    <property type="match status" value="1"/>
</dbReference>
<evidence type="ECO:0000313" key="1">
    <source>
        <dbReference type="EMBL" id="OGE18751.1"/>
    </source>
</evidence>
<dbReference type="PANTHER" id="PTHR47271">
    <property type="entry name" value="ARGININE DEIMINASE"/>
    <property type="match status" value="1"/>
</dbReference>
<sequence length="408" mass="45318">MTSSSPESFLPLKPIQIGILDEAEPLKAVATWGAIGAEAVLTQCYPVHISLFHQSFDVVAARLEGLNYAATLQDHGIRVLMVRDLLADALTPKTSFKKEGVISAMLKKAKAVQDQYNTRVQDSNDLIATLVEQDITRYGEEKALSLNQALSIDPQLPLGNSLYGRDHMNVLLDARVVSRMAKDIRRHEVGLYELIYQQHLARHKTITIPSDETFEGGDAYIHNGTVFVGVGTRTTLGAAVSIYQDLKPQLEQYGLKFAIVEDDNPFGRSFGEQQESMHLDTFSNPISRKEIAVCVEEAQRRKIRFLNTVNGTTAISNGLGSFIDYLEKTEDNIAVISEEEQKGFGCNFLLKGENPDGDCTIFVPLRMNTETNNQLERMGKKLVYTNLLESTKGYGATHCMTGQLLREV</sequence>
<dbReference type="SUPFAM" id="SSF55909">
    <property type="entry name" value="Pentein"/>
    <property type="match status" value="1"/>
</dbReference>
<dbReference type="PANTHER" id="PTHR47271:SF2">
    <property type="entry name" value="ARGININE DEIMINASE"/>
    <property type="match status" value="1"/>
</dbReference>
<evidence type="ECO:0000313" key="2">
    <source>
        <dbReference type="Proteomes" id="UP000176336"/>
    </source>
</evidence>
<proteinExistence type="predicted"/>
<dbReference type="EMBL" id="MFCR01000010">
    <property type="protein sequence ID" value="OGE18751.1"/>
    <property type="molecule type" value="Genomic_DNA"/>
</dbReference>
<dbReference type="Pfam" id="PF02274">
    <property type="entry name" value="ADI"/>
    <property type="match status" value="1"/>
</dbReference>
<dbReference type="Proteomes" id="UP000176336">
    <property type="component" value="Unassembled WGS sequence"/>
</dbReference>
<protein>
    <recommendedName>
        <fullName evidence="3">Arginine deiminase</fullName>
    </recommendedName>
</protein>
<dbReference type="GO" id="GO:0016990">
    <property type="term" value="F:arginine deiminase activity"/>
    <property type="evidence" value="ECO:0007669"/>
    <property type="project" value="TreeGrafter"/>
</dbReference>
<evidence type="ECO:0008006" key="3">
    <source>
        <dbReference type="Google" id="ProtNLM"/>
    </source>
</evidence>
<accession>A0A1F5IQV6</accession>
<dbReference type="AlphaFoldDB" id="A0A1F5IQV6"/>
<name>A0A1F5IQV6_9BACT</name>
<reference evidence="1 2" key="1">
    <citation type="journal article" date="2016" name="Nat. Commun.">
        <title>Thousands of microbial genomes shed light on interconnected biogeochemical processes in an aquifer system.</title>
        <authorList>
            <person name="Anantharaman K."/>
            <person name="Brown C.T."/>
            <person name="Hug L.A."/>
            <person name="Sharon I."/>
            <person name="Castelle C.J."/>
            <person name="Probst A.J."/>
            <person name="Thomas B.C."/>
            <person name="Singh A."/>
            <person name="Wilkins M.J."/>
            <person name="Karaoz U."/>
            <person name="Brodie E.L."/>
            <person name="Williams K.H."/>
            <person name="Hubbard S.S."/>
            <person name="Banfield J.F."/>
        </authorList>
    </citation>
    <scope>NUCLEOTIDE SEQUENCE [LARGE SCALE GENOMIC DNA]</scope>
</reference>
<organism evidence="1 2">
    <name type="scientific">Candidatus Daviesbacteria bacterium RIFCSPHIGHO2_01_FULL_41_23</name>
    <dbReference type="NCBI Taxonomy" id="1797764"/>
    <lineage>
        <taxon>Bacteria</taxon>
        <taxon>Candidatus Daviesiibacteriota</taxon>
    </lineage>
</organism>
<dbReference type="GO" id="GO:0019546">
    <property type="term" value="P:L-arginine deiminase pathway"/>
    <property type="evidence" value="ECO:0007669"/>
    <property type="project" value="TreeGrafter"/>
</dbReference>
<gene>
    <name evidence="1" type="ORF">A2871_01920</name>
</gene>